<dbReference type="PANTHER" id="PTHR34502">
    <property type="entry name" value="DUF6594 DOMAIN-CONTAINING PROTEIN-RELATED"/>
    <property type="match status" value="1"/>
</dbReference>
<organism evidence="2 3">
    <name type="scientific">Calycina marina</name>
    <dbReference type="NCBI Taxonomy" id="1763456"/>
    <lineage>
        <taxon>Eukaryota</taxon>
        <taxon>Fungi</taxon>
        <taxon>Dikarya</taxon>
        <taxon>Ascomycota</taxon>
        <taxon>Pezizomycotina</taxon>
        <taxon>Leotiomycetes</taxon>
        <taxon>Helotiales</taxon>
        <taxon>Pezizellaceae</taxon>
        <taxon>Calycina</taxon>
    </lineage>
</organism>
<sequence>YQAEIVNLREDLVKYSEQDDESGNIDRQLCRREWLELSSSKDSEQWEVWLEIRAKLKQYYKAVDRYRQIKRVPCSQKEDLQFVQKWLDSPDMGGCRLIDADRSVYDSQNASGLGALKSKKECFLTRRILYVLPKIYHYGIVMPWHHLYGRWIKKPTSSFTAAEQHAGRKSS</sequence>
<dbReference type="OrthoDB" id="5342093at2759"/>
<dbReference type="InterPro" id="IPR046529">
    <property type="entry name" value="DUF6594"/>
</dbReference>
<gene>
    <name evidence="2" type="ORF">BJ878DRAFT_549329</name>
</gene>
<dbReference type="Pfam" id="PF20237">
    <property type="entry name" value="DUF6594"/>
    <property type="match status" value="1"/>
</dbReference>
<evidence type="ECO:0000313" key="2">
    <source>
        <dbReference type="EMBL" id="KAG9248408.1"/>
    </source>
</evidence>
<accession>A0A9P7ZA69</accession>
<dbReference type="Proteomes" id="UP000887226">
    <property type="component" value="Unassembled WGS sequence"/>
</dbReference>
<name>A0A9P7ZA69_9HELO</name>
<keyword evidence="3" id="KW-1185">Reference proteome</keyword>
<reference evidence="2" key="1">
    <citation type="journal article" date="2021" name="IMA Fungus">
        <title>Genomic characterization of three marine fungi, including Emericellopsis atlantica sp. nov. with signatures of a generalist lifestyle and marine biomass degradation.</title>
        <authorList>
            <person name="Hagestad O.C."/>
            <person name="Hou L."/>
            <person name="Andersen J.H."/>
            <person name="Hansen E.H."/>
            <person name="Altermark B."/>
            <person name="Li C."/>
            <person name="Kuhnert E."/>
            <person name="Cox R.J."/>
            <person name="Crous P.W."/>
            <person name="Spatafora J.W."/>
            <person name="Lail K."/>
            <person name="Amirebrahimi M."/>
            <person name="Lipzen A."/>
            <person name="Pangilinan J."/>
            <person name="Andreopoulos W."/>
            <person name="Hayes R.D."/>
            <person name="Ng V."/>
            <person name="Grigoriev I.V."/>
            <person name="Jackson S.A."/>
            <person name="Sutton T.D.S."/>
            <person name="Dobson A.D.W."/>
            <person name="Rama T."/>
        </authorList>
    </citation>
    <scope>NUCLEOTIDE SEQUENCE</scope>
    <source>
        <strain evidence="2">TRa3180A</strain>
    </source>
</reference>
<dbReference type="AlphaFoldDB" id="A0A9P7ZA69"/>
<evidence type="ECO:0000313" key="3">
    <source>
        <dbReference type="Proteomes" id="UP000887226"/>
    </source>
</evidence>
<proteinExistence type="predicted"/>
<feature type="non-terminal residue" evidence="2">
    <location>
        <position position="1"/>
    </location>
</feature>
<feature type="domain" description="DUF6594" evidence="1">
    <location>
        <begin position="1"/>
        <end position="138"/>
    </location>
</feature>
<comment type="caution">
    <text evidence="2">The sequence shown here is derived from an EMBL/GenBank/DDBJ whole genome shotgun (WGS) entry which is preliminary data.</text>
</comment>
<protein>
    <recommendedName>
        <fullName evidence="1">DUF6594 domain-containing protein</fullName>
    </recommendedName>
</protein>
<dbReference type="EMBL" id="MU253750">
    <property type="protein sequence ID" value="KAG9248408.1"/>
    <property type="molecule type" value="Genomic_DNA"/>
</dbReference>
<evidence type="ECO:0000259" key="1">
    <source>
        <dbReference type="Pfam" id="PF20237"/>
    </source>
</evidence>
<dbReference type="PANTHER" id="PTHR34502:SF5">
    <property type="entry name" value="DUF6594 DOMAIN-CONTAINING PROTEIN"/>
    <property type="match status" value="1"/>
</dbReference>